<dbReference type="AlphaFoldDB" id="A0A7Y9DRB0"/>
<dbReference type="GO" id="GO:0004523">
    <property type="term" value="F:RNA-DNA hybrid ribonuclease activity"/>
    <property type="evidence" value="ECO:0007669"/>
    <property type="project" value="UniProtKB-EC"/>
</dbReference>
<dbReference type="EC" id="3.1.26.4" evidence="2"/>
<dbReference type="EMBL" id="JACCBN010000001">
    <property type="protein sequence ID" value="NYD34076.1"/>
    <property type="molecule type" value="Genomic_DNA"/>
</dbReference>
<protein>
    <submittedName>
        <fullName evidence="2">Ribonuclease HI</fullName>
        <ecNumber evidence="2">3.1.26.4</ecNumber>
    </submittedName>
</protein>
<name>A0A7Y9DRB0_9PSEU</name>
<dbReference type="InterPro" id="IPR032710">
    <property type="entry name" value="NTF2-like_dom_sf"/>
</dbReference>
<reference evidence="2 3" key="1">
    <citation type="submission" date="2020-07" db="EMBL/GenBank/DDBJ databases">
        <title>Sequencing the genomes of 1000 actinobacteria strains.</title>
        <authorList>
            <person name="Klenk H.-P."/>
        </authorList>
    </citation>
    <scope>NUCLEOTIDE SEQUENCE [LARGE SCALE GENOMIC DNA]</scope>
    <source>
        <strain evidence="2 3">DSM 45772</strain>
    </source>
</reference>
<keyword evidence="3" id="KW-1185">Reference proteome</keyword>
<dbReference type="SUPFAM" id="SSF54427">
    <property type="entry name" value="NTF2-like"/>
    <property type="match status" value="1"/>
</dbReference>
<comment type="caution">
    <text evidence="2">The sequence shown here is derived from an EMBL/GenBank/DDBJ whole genome shotgun (WGS) entry which is preliminary data.</text>
</comment>
<dbReference type="Pfam" id="PF14534">
    <property type="entry name" value="DUF4440"/>
    <property type="match status" value="1"/>
</dbReference>
<proteinExistence type="predicted"/>
<evidence type="ECO:0000259" key="1">
    <source>
        <dbReference type="Pfam" id="PF14534"/>
    </source>
</evidence>
<feature type="domain" description="DUF4440" evidence="1">
    <location>
        <begin position="8"/>
        <end position="106"/>
    </location>
</feature>
<dbReference type="Gene3D" id="3.10.450.50">
    <property type="match status" value="1"/>
</dbReference>
<dbReference type="RefSeq" id="WP_179792070.1">
    <property type="nucleotide sequence ID" value="NZ_BAABHP010000012.1"/>
</dbReference>
<accession>A0A7Y9DRB0</accession>
<sequence length="118" mass="13568">MDDELRTVLDLELRLLDLDVRRSRELAGPLIDPDFREYGASGQEWDRESVLAVVFAADHEPLEVSDEAAVRLAEDVVLVTYRTRRQERTTLRSSVWRREPGGPWRVLFHQGTPVPAKT</sequence>
<evidence type="ECO:0000313" key="2">
    <source>
        <dbReference type="EMBL" id="NYD34076.1"/>
    </source>
</evidence>
<dbReference type="InterPro" id="IPR027843">
    <property type="entry name" value="DUF4440"/>
</dbReference>
<dbReference type="Proteomes" id="UP000535890">
    <property type="component" value="Unassembled WGS sequence"/>
</dbReference>
<keyword evidence="2" id="KW-0378">Hydrolase</keyword>
<gene>
    <name evidence="2" type="ORF">BJ983_000178</name>
</gene>
<organism evidence="2 3">
    <name type="scientific">Actinomycetospora corticicola</name>
    <dbReference type="NCBI Taxonomy" id="663602"/>
    <lineage>
        <taxon>Bacteria</taxon>
        <taxon>Bacillati</taxon>
        <taxon>Actinomycetota</taxon>
        <taxon>Actinomycetes</taxon>
        <taxon>Pseudonocardiales</taxon>
        <taxon>Pseudonocardiaceae</taxon>
        <taxon>Actinomycetospora</taxon>
    </lineage>
</organism>
<evidence type="ECO:0000313" key="3">
    <source>
        <dbReference type="Proteomes" id="UP000535890"/>
    </source>
</evidence>